<feature type="region of interest" description="Disordered" evidence="1">
    <location>
        <begin position="219"/>
        <end position="239"/>
    </location>
</feature>
<accession>A0A136JKR8</accession>
<reference evidence="3" key="1">
    <citation type="submission" date="2016-02" db="EMBL/GenBank/DDBJ databases">
        <title>Draft genome sequence of Microdochium bolleyi, a fungal endophyte of beachgrass.</title>
        <authorList>
            <consortium name="DOE Joint Genome Institute"/>
            <person name="David A.S."/>
            <person name="May G."/>
            <person name="Haridas S."/>
            <person name="Lim J."/>
            <person name="Wang M."/>
            <person name="Labutti K."/>
            <person name="Lipzen A."/>
            <person name="Barry K."/>
            <person name="Grigoriev I.V."/>
        </authorList>
    </citation>
    <scope>NUCLEOTIDE SEQUENCE [LARGE SCALE GENOMIC DNA]</scope>
    <source>
        <strain evidence="3">J235TASD1</strain>
    </source>
</reference>
<protein>
    <submittedName>
        <fullName evidence="2">Uncharacterized protein</fullName>
    </submittedName>
</protein>
<dbReference type="OrthoDB" id="4898608at2759"/>
<dbReference type="EMBL" id="KQ964245">
    <property type="protein sequence ID" value="KXJ97744.1"/>
    <property type="molecule type" value="Genomic_DNA"/>
</dbReference>
<evidence type="ECO:0000256" key="1">
    <source>
        <dbReference type="SAM" id="MobiDB-lite"/>
    </source>
</evidence>
<dbReference type="Proteomes" id="UP000070501">
    <property type="component" value="Unassembled WGS sequence"/>
</dbReference>
<dbReference type="AlphaFoldDB" id="A0A136JKR8"/>
<name>A0A136JKR8_9PEZI</name>
<evidence type="ECO:0000313" key="2">
    <source>
        <dbReference type="EMBL" id="KXJ97744.1"/>
    </source>
</evidence>
<keyword evidence="3" id="KW-1185">Reference proteome</keyword>
<proteinExistence type="predicted"/>
<dbReference type="InParanoid" id="A0A136JKR8"/>
<organism evidence="2 3">
    <name type="scientific">Microdochium bolleyi</name>
    <dbReference type="NCBI Taxonomy" id="196109"/>
    <lineage>
        <taxon>Eukaryota</taxon>
        <taxon>Fungi</taxon>
        <taxon>Dikarya</taxon>
        <taxon>Ascomycota</taxon>
        <taxon>Pezizomycotina</taxon>
        <taxon>Sordariomycetes</taxon>
        <taxon>Xylariomycetidae</taxon>
        <taxon>Xylariales</taxon>
        <taxon>Microdochiaceae</taxon>
        <taxon>Microdochium</taxon>
    </lineage>
</organism>
<feature type="compositionally biased region" description="Polar residues" evidence="1">
    <location>
        <begin position="219"/>
        <end position="234"/>
    </location>
</feature>
<sequence>MQIVSHPIWLEMSLLAELEEIHYDAAEGEPNLYFTAEHKDKSCALLAPPHIPVAHSSGVHCRLDFVGEMRTTANESQADDVNMMDELVPVDGSITQREYRVDGLWDCVDALLAASIRELFGVRKKLSQIKIRRPKRGPSLVEMAPCVWNANYLQHVSAHAAQISTITRILSSYRRANKPSLRNKVRTMIEDTEETKMAAVDDALTVRVWRAMLENTKPSRAKVQSSIERTSPGTDEQAAAEQVEVTALELPFDGPVPPDKSSQTLDKEASPVAPRCYVLSSGQGLEYQRDDGLFDGLDFRNSPEPQIGSTYTKTATNAETFTDARGLFHR</sequence>
<gene>
    <name evidence="2" type="ORF">Micbo1qcDRAFT_199380</name>
</gene>
<evidence type="ECO:0000313" key="3">
    <source>
        <dbReference type="Proteomes" id="UP000070501"/>
    </source>
</evidence>
<dbReference type="STRING" id="196109.A0A136JKR8"/>